<feature type="region of interest" description="Disordered" evidence="1">
    <location>
        <begin position="1"/>
        <end position="40"/>
    </location>
</feature>
<evidence type="ECO:0000313" key="4">
    <source>
        <dbReference type="Proteomes" id="UP000070339"/>
    </source>
</evidence>
<keyword evidence="4" id="KW-1185">Reference proteome</keyword>
<reference evidence="3 4" key="1">
    <citation type="journal article" date="2016" name="Int. J. Syst. Evol. Microbiol.">
        <title>Resolving the Complexity of Human Skin Metagenomes Using Single-Molecule Sequencing.</title>
        <authorList>
            <consortium name="NISC Comparative Sequencing Program"/>
            <person name="Tsai Y.C."/>
            <person name="Conlan S."/>
            <person name="Deming C."/>
            <person name="Segre J.A."/>
            <person name="Kong H.H."/>
            <person name="Korlach J."/>
            <person name="Oh J."/>
        </authorList>
    </citation>
    <scope>NUCLEOTIDE SEQUENCE [LARGE SCALE GENOMIC DNA]</scope>
    <source>
        <strain evidence="3 4">1B08</strain>
    </source>
</reference>
<name>A0ABR5VBJ6_9CORY</name>
<protein>
    <submittedName>
        <fullName evidence="3">Acetyltransferase family protein</fullName>
    </submittedName>
</protein>
<dbReference type="SUPFAM" id="SSF55729">
    <property type="entry name" value="Acyl-CoA N-acyltransferases (Nat)"/>
    <property type="match status" value="1"/>
</dbReference>
<dbReference type="Gene3D" id="3.40.630.30">
    <property type="match status" value="1"/>
</dbReference>
<dbReference type="PROSITE" id="PS51186">
    <property type="entry name" value="GNAT"/>
    <property type="match status" value="1"/>
</dbReference>
<feature type="domain" description="N-acetyltransferase" evidence="2">
    <location>
        <begin position="130"/>
        <end position="293"/>
    </location>
</feature>
<dbReference type="EMBL" id="LTEB01000014">
    <property type="protein sequence ID" value="KXU18852.1"/>
    <property type="molecule type" value="Genomic_DNA"/>
</dbReference>
<accession>A0ABR5VBJ6</accession>
<proteinExistence type="predicted"/>
<evidence type="ECO:0000313" key="3">
    <source>
        <dbReference type="EMBL" id="KXU18852.1"/>
    </source>
</evidence>
<gene>
    <name evidence="3" type="ORF">WM41_0385</name>
</gene>
<comment type="caution">
    <text evidence="3">The sequence shown here is derived from an EMBL/GenBank/DDBJ whole genome shotgun (WGS) entry which is preliminary data.</text>
</comment>
<dbReference type="InterPro" id="IPR000182">
    <property type="entry name" value="GNAT_dom"/>
</dbReference>
<organism evidence="3 4">
    <name type="scientific">Corynebacterium simulans</name>
    <dbReference type="NCBI Taxonomy" id="146827"/>
    <lineage>
        <taxon>Bacteria</taxon>
        <taxon>Bacillati</taxon>
        <taxon>Actinomycetota</taxon>
        <taxon>Actinomycetes</taxon>
        <taxon>Mycobacteriales</taxon>
        <taxon>Corynebacteriaceae</taxon>
        <taxon>Corynebacterium</taxon>
    </lineage>
</organism>
<dbReference type="Proteomes" id="UP000070339">
    <property type="component" value="Unassembled WGS sequence"/>
</dbReference>
<sequence>MADGASAHTSADTRKTMLPKRSRRLCPSLSPKSPHGSNTARKATLYAETTHAASAGLAPSEFVNAGRATATMVVFIYNVIIPAHSVNRCDQCVLAIVSTMRYKLPLLKRLETTLMGHYKPGQIPVGEAKELFELLTRCDKDFTPPLSQRAAVGQTDWDSQGANTGIKDYYESLIEKATIITVTRNNKLAGFCAYYYPYQWQGQSYLYVSTAVTAPEWRKHGLTNAYVRHICTAAMRLKCPILAKTWSTNKQSMTALSRYADRADTLCDDRGVGIDTVYWETTLDTLLYRAARRTLKKYAHMKSRPSLLPKGGKARPA</sequence>
<evidence type="ECO:0000259" key="2">
    <source>
        <dbReference type="PROSITE" id="PS51186"/>
    </source>
</evidence>
<evidence type="ECO:0000256" key="1">
    <source>
        <dbReference type="SAM" id="MobiDB-lite"/>
    </source>
</evidence>
<dbReference type="Pfam" id="PF00583">
    <property type="entry name" value="Acetyltransf_1"/>
    <property type="match status" value="1"/>
</dbReference>
<dbReference type="InterPro" id="IPR016181">
    <property type="entry name" value="Acyl_CoA_acyltransferase"/>
</dbReference>